<accession>A0A0K9PFK5</accession>
<dbReference type="Proteomes" id="UP000036987">
    <property type="component" value="Unassembled WGS sequence"/>
</dbReference>
<evidence type="ECO:0000256" key="5">
    <source>
        <dbReference type="ARBA" id="ARBA00023244"/>
    </source>
</evidence>
<dbReference type="PANTHER" id="PTHR38042">
    <property type="entry name" value="UROPORPHYRINOGEN-III SYNTHASE, CHLOROPLASTIC"/>
    <property type="match status" value="1"/>
</dbReference>
<dbReference type="InterPro" id="IPR003754">
    <property type="entry name" value="4pyrrol_synth_uPrphyn_synth"/>
</dbReference>
<protein>
    <recommendedName>
        <fullName evidence="3 7">Uroporphyrinogen-III synthase</fullName>
        <ecNumber evidence="3 7">4.2.1.75</ecNumber>
    </recommendedName>
</protein>
<evidence type="ECO:0000259" key="8">
    <source>
        <dbReference type="Pfam" id="PF02602"/>
    </source>
</evidence>
<dbReference type="InterPro" id="IPR036108">
    <property type="entry name" value="4pyrrol_syn_uPrphyn_synt_sf"/>
</dbReference>
<evidence type="ECO:0000313" key="9">
    <source>
        <dbReference type="EMBL" id="KMZ67726.1"/>
    </source>
</evidence>
<evidence type="ECO:0000256" key="6">
    <source>
        <dbReference type="ARBA" id="ARBA00048617"/>
    </source>
</evidence>
<dbReference type="GO" id="GO:0006782">
    <property type="term" value="P:protoporphyrinogen IX biosynthetic process"/>
    <property type="evidence" value="ECO:0007669"/>
    <property type="project" value="UniProtKB-UniRule"/>
</dbReference>
<comment type="catalytic activity">
    <reaction evidence="6 7">
        <text>hydroxymethylbilane = uroporphyrinogen III + H2O</text>
        <dbReference type="Rhea" id="RHEA:18965"/>
        <dbReference type="ChEBI" id="CHEBI:15377"/>
        <dbReference type="ChEBI" id="CHEBI:57308"/>
        <dbReference type="ChEBI" id="CHEBI:57845"/>
        <dbReference type="EC" id="4.2.1.75"/>
    </reaction>
</comment>
<keyword evidence="5 7" id="KW-0627">Porphyrin biosynthesis</keyword>
<evidence type="ECO:0000256" key="1">
    <source>
        <dbReference type="ARBA" id="ARBA00004772"/>
    </source>
</evidence>
<dbReference type="OMA" id="WVESIME"/>
<dbReference type="FunFam" id="3.40.50.10090:FF:000009">
    <property type="entry name" value="Uroporphyrinogen-III synthase, chloroplastic"/>
    <property type="match status" value="1"/>
</dbReference>
<dbReference type="OrthoDB" id="443551at2759"/>
<dbReference type="UniPathway" id="UPA00251">
    <property type="reaction ID" value="UER00320"/>
</dbReference>
<dbReference type="Gene3D" id="3.40.50.10090">
    <property type="match status" value="2"/>
</dbReference>
<dbReference type="SUPFAM" id="SSF69618">
    <property type="entry name" value="HemD-like"/>
    <property type="match status" value="1"/>
</dbReference>
<dbReference type="PANTHER" id="PTHR38042:SF1">
    <property type="entry name" value="UROPORPHYRINOGEN-III SYNTHASE, CHLOROPLASTIC"/>
    <property type="match status" value="1"/>
</dbReference>
<evidence type="ECO:0000256" key="4">
    <source>
        <dbReference type="ARBA" id="ARBA00023239"/>
    </source>
</evidence>
<dbReference type="Pfam" id="PF02602">
    <property type="entry name" value="HEM4"/>
    <property type="match status" value="1"/>
</dbReference>
<dbReference type="InterPro" id="IPR039793">
    <property type="entry name" value="UROS/Hem4"/>
</dbReference>
<organism evidence="9 10">
    <name type="scientific">Zostera marina</name>
    <name type="common">Eelgrass</name>
    <dbReference type="NCBI Taxonomy" id="29655"/>
    <lineage>
        <taxon>Eukaryota</taxon>
        <taxon>Viridiplantae</taxon>
        <taxon>Streptophyta</taxon>
        <taxon>Embryophyta</taxon>
        <taxon>Tracheophyta</taxon>
        <taxon>Spermatophyta</taxon>
        <taxon>Magnoliopsida</taxon>
        <taxon>Liliopsida</taxon>
        <taxon>Zosteraceae</taxon>
        <taxon>Zostera</taxon>
    </lineage>
</organism>
<dbReference type="EC" id="4.2.1.75" evidence="3 7"/>
<comment type="pathway">
    <text evidence="1 7">Porphyrin-containing compound metabolism; protoporphyrin-IX biosynthesis; coproporphyrinogen-III from 5-aminolevulinate: step 3/4.</text>
</comment>
<proteinExistence type="inferred from homology"/>
<dbReference type="STRING" id="29655.A0A0K9PFK5"/>
<dbReference type="GO" id="GO:0004852">
    <property type="term" value="F:uroporphyrinogen-III synthase activity"/>
    <property type="evidence" value="ECO:0000318"/>
    <property type="project" value="GO_Central"/>
</dbReference>
<evidence type="ECO:0000256" key="2">
    <source>
        <dbReference type="ARBA" id="ARBA00008133"/>
    </source>
</evidence>
<comment type="function">
    <text evidence="7">Catalyzes cyclization of the linear tetrapyrrole, hydroxymethylbilane, to the macrocyclic uroporphyrinogen III.</text>
</comment>
<evidence type="ECO:0000313" key="10">
    <source>
        <dbReference type="Proteomes" id="UP000036987"/>
    </source>
</evidence>
<comment type="caution">
    <text evidence="9">The sequence shown here is derived from an EMBL/GenBank/DDBJ whole genome shotgun (WGS) entry which is preliminary data.</text>
</comment>
<name>A0A0K9PFK5_ZOSMR</name>
<dbReference type="AlphaFoldDB" id="A0A0K9PFK5"/>
<keyword evidence="4 7" id="KW-0456">Lyase</keyword>
<gene>
    <name evidence="9" type="ORF">ZOSMA_25G01150</name>
</gene>
<feature type="domain" description="Tetrapyrrole biosynthesis uroporphyrinogen III synthase" evidence="8">
    <location>
        <begin position="52"/>
        <end position="274"/>
    </location>
</feature>
<comment type="similarity">
    <text evidence="2 7">Belongs to the uroporphyrinogen-III synthase family.</text>
</comment>
<reference evidence="10" key="1">
    <citation type="journal article" date="2016" name="Nature">
        <title>The genome of the seagrass Zostera marina reveals angiosperm adaptation to the sea.</title>
        <authorList>
            <person name="Olsen J.L."/>
            <person name="Rouze P."/>
            <person name="Verhelst B."/>
            <person name="Lin Y.-C."/>
            <person name="Bayer T."/>
            <person name="Collen J."/>
            <person name="Dattolo E."/>
            <person name="De Paoli E."/>
            <person name="Dittami S."/>
            <person name="Maumus F."/>
            <person name="Michel G."/>
            <person name="Kersting A."/>
            <person name="Lauritano C."/>
            <person name="Lohaus R."/>
            <person name="Toepel M."/>
            <person name="Tonon T."/>
            <person name="Vanneste K."/>
            <person name="Amirebrahimi M."/>
            <person name="Brakel J."/>
            <person name="Bostroem C."/>
            <person name="Chovatia M."/>
            <person name="Grimwood J."/>
            <person name="Jenkins J.W."/>
            <person name="Jueterbock A."/>
            <person name="Mraz A."/>
            <person name="Stam W.T."/>
            <person name="Tice H."/>
            <person name="Bornberg-Bauer E."/>
            <person name="Green P.J."/>
            <person name="Pearson G.A."/>
            <person name="Procaccini G."/>
            <person name="Duarte C.M."/>
            <person name="Schmutz J."/>
            <person name="Reusch T.B.H."/>
            <person name="Van de Peer Y."/>
        </authorList>
    </citation>
    <scope>NUCLEOTIDE SEQUENCE [LARGE SCALE GENOMIC DNA]</scope>
    <source>
        <strain evidence="10">cv. Finnish</strain>
    </source>
</reference>
<dbReference type="CDD" id="cd06578">
    <property type="entry name" value="HemD"/>
    <property type="match status" value="1"/>
</dbReference>
<dbReference type="EMBL" id="LFYR01000889">
    <property type="protein sequence ID" value="KMZ67726.1"/>
    <property type="molecule type" value="Genomic_DNA"/>
</dbReference>
<evidence type="ECO:0000256" key="3">
    <source>
        <dbReference type="ARBA" id="ARBA00013109"/>
    </source>
</evidence>
<sequence length="289" mass="31160">MAVAVLLLPLLRPPPRRSMFSIASSSSSSSSGIYISKPDVVVTREQGKNAKLIHALSNHNVNCLELPLVKHTQGPDLHRLPSLLREKVFDWIVITSPEAGSVFLDAWNTAECPSVRIGVVGSGTASIFAKETTSSNTLLNVAFSPSRATGKFLASELPKCDGKTCTVLYPASVKAGREIEEGLTSRGFMVTRLDTYNTVAVDDIDQLILRHATTAPVVAVASPSAVRAWVNIVSKSSKWDNHVACIGETTAFAARRLGLKKVHFPERPGLEGWVNSILEALSESKDIKC</sequence>
<dbReference type="GO" id="GO:0006780">
    <property type="term" value="P:uroporphyrinogen III biosynthetic process"/>
    <property type="evidence" value="ECO:0000318"/>
    <property type="project" value="GO_Central"/>
</dbReference>
<dbReference type="GO" id="GO:0009507">
    <property type="term" value="C:chloroplast"/>
    <property type="evidence" value="ECO:0000318"/>
    <property type="project" value="GO_Central"/>
</dbReference>
<evidence type="ECO:0000256" key="7">
    <source>
        <dbReference type="RuleBase" id="RU366031"/>
    </source>
</evidence>
<keyword evidence="10" id="KW-1185">Reference proteome</keyword>